<dbReference type="AlphaFoldDB" id="A0AAD9TVG3"/>
<sequence length="55" mass="6268">MACASQLDSMRSPSSPLHRVKLSVISHVRLTDSVIVQLKRHGFKELNRIFKLSIH</sequence>
<dbReference type="Proteomes" id="UP001280121">
    <property type="component" value="Unassembled WGS sequence"/>
</dbReference>
<organism evidence="1 2">
    <name type="scientific">Dipteronia dyeriana</name>
    <dbReference type="NCBI Taxonomy" id="168575"/>
    <lineage>
        <taxon>Eukaryota</taxon>
        <taxon>Viridiplantae</taxon>
        <taxon>Streptophyta</taxon>
        <taxon>Embryophyta</taxon>
        <taxon>Tracheophyta</taxon>
        <taxon>Spermatophyta</taxon>
        <taxon>Magnoliopsida</taxon>
        <taxon>eudicotyledons</taxon>
        <taxon>Gunneridae</taxon>
        <taxon>Pentapetalae</taxon>
        <taxon>rosids</taxon>
        <taxon>malvids</taxon>
        <taxon>Sapindales</taxon>
        <taxon>Sapindaceae</taxon>
        <taxon>Hippocastanoideae</taxon>
        <taxon>Acereae</taxon>
        <taxon>Dipteronia</taxon>
    </lineage>
</organism>
<keyword evidence="2" id="KW-1185">Reference proteome</keyword>
<name>A0AAD9TVG3_9ROSI</name>
<evidence type="ECO:0000313" key="2">
    <source>
        <dbReference type="Proteomes" id="UP001280121"/>
    </source>
</evidence>
<gene>
    <name evidence="1" type="ORF">Ddye_024236</name>
</gene>
<feature type="non-terminal residue" evidence="1">
    <location>
        <position position="55"/>
    </location>
</feature>
<comment type="caution">
    <text evidence="1">The sequence shown here is derived from an EMBL/GenBank/DDBJ whole genome shotgun (WGS) entry which is preliminary data.</text>
</comment>
<reference evidence="1" key="1">
    <citation type="journal article" date="2023" name="Plant J.">
        <title>Genome sequences and population genomics provide insights into the demographic history, inbreeding, and mutation load of two 'living fossil' tree species of Dipteronia.</title>
        <authorList>
            <person name="Feng Y."/>
            <person name="Comes H.P."/>
            <person name="Chen J."/>
            <person name="Zhu S."/>
            <person name="Lu R."/>
            <person name="Zhang X."/>
            <person name="Li P."/>
            <person name="Qiu J."/>
            <person name="Olsen K.M."/>
            <person name="Qiu Y."/>
        </authorList>
    </citation>
    <scope>NUCLEOTIDE SEQUENCE</scope>
    <source>
        <strain evidence="1">KIB01</strain>
    </source>
</reference>
<accession>A0AAD9TVG3</accession>
<proteinExistence type="predicted"/>
<dbReference type="EMBL" id="JANJYI010000007">
    <property type="protein sequence ID" value="KAK2642473.1"/>
    <property type="molecule type" value="Genomic_DNA"/>
</dbReference>
<evidence type="ECO:0000313" key="1">
    <source>
        <dbReference type="EMBL" id="KAK2642473.1"/>
    </source>
</evidence>
<protein>
    <submittedName>
        <fullName evidence="1">Uncharacterized protein</fullName>
    </submittedName>
</protein>